<feature type="transmembrane region" description="Helical" evidence="1">
    <location>
        <begin position="209"/>
        <end position="233"/>
    </location>
</feature>
<dbReference type="RefSeq" id="WP_120760050.1">
    <property type="nucleotide sequence ID" value="NZ_RBAM01000036.1"/>
</dbReference>
<gene>
    <name evidence="2" type="ORF">D7231_33835</name>
</gene>
<feature type="transmembrane region" description="Helical" evidence="1">
    <location>
        <begin position="43"/>
        <end position="65"/>
    </location>
</feature>
<feature type="transmembrane region" description="Helical" evidence="1">
    <location>
        <begin position="351"/>
        <end position="369"/>
    </location>
</feature>
<feature type="transmembrane region" description="Helical" evidence="1">
    <location>
        <begin position="319"/>
        <end position="339"/>
    </location>
</feature>
<organism evidence="2 3">
    <name type="scientific">Streptomyces klenkii</name>
    <dbReference type="NCBI Taxonomy" id="1420899"/>
    <lineage>
        <taxon>Bacteria</taxon>
        <taxon>Bacillati</taxon>
        <taxon>Actinomycetota</taxon>
        <taxon>Actinomycetes</taxon>
        <taxon>Kitasatosporales</taxon>
        <taxon>Streptomycetaceae</taxon>
        <taxon>Streptomyces</taxon>
    </lineage>
</organism>
<proteinExistence type="predicted"/>
<keyword evidence="1" id="KW-0812">Transmembrane</keyword>
<dbReference type="EMBL" id="RBAM01000036">
    <property type="protein sequence ID" value="RKN59983.1"/>
    <property type="molecule type" value="Genomic_DNA"/>
</dbReference>
<keyword evidence="1" id="KW-0472">Membrane</keyword>
<feature type="transmembrane region" description="Helical" evidence="1">
    <location>
        <begin position="245"/>
        <end position="267"/>
    </location>
</feature>
<accession>A0A3B0AHF7</accession>
<dbReference type="AlphaFoldDB" id="A0A3B0AHF7"/>
<feature type="transmembrane region" description="Helical" evidence="1">
    <location>
        <begin position="170"/>
        <end position="189"/>
    </location>
</feature>
<sequence>MNTARRADLLTLADQAVFSLSSAAVMLVVTLRAHAATLGAFSLLQGYCICLLQLAQAAFAEPLLVQRPASLATGRPALTRAAGGSLAFGLAGAAALPLFATTALDISWAVTVLAAAALPALVVCDTIRLGLTAAGHPGRALTIDLFWGSVQCTCLTFVLSFTGSLVWLTAAWSASALAAALLAAAITRIRPRPTPLAWWRSHGDLARPYLAEATALAGSTYLALYLVGSLGGLESAAALRGAQALLGPSAVAANAIRVAAISACARTRLAVTALRQRSLLAAVVLGGLTLLYGLAVLLFSRNGNMRLLGPSGPVILTVLPAMIVYRACSTAAIGPFAALRALHHQRALMRLRLLSALLLPLGACTGVLYDAAAGAATGMAAAAALSLLGHAMLLTAAPDRRPPCDTCSITAARAPEAR</sequence>
<feature type="transmembrane region" description="Helical" evidence="1">
    <location>
        <begin position="106"/>
        <end position="124"/>
    </location>
</feature>
<dbReference type="Proteomes" id="UP000270343">
    <property type="component" value="Unassembled WGS sequence"/>
</dbReference>
<feature type="transmembrane region" description="Helical" evidence="1">
    <location>
        <begin position="77"/>
        <end position="100"/>
    </location>
</feature>
<evidence type="ECO:0008006" key="4">
    <source>
        <dbReference type="Google" id="ProtNLM"/>
    </source>
</evidence>
<keyword evidence="3" id="KW-1185">Reference proteome</keyword>
<protein>
    <recommendedName>
        <fullName evidence="4">Polysaccharide biosynthesis protein</fullName>
    </recommendedName>
</protein>
<name>A0A3B0AHF7_9ACTN</name>
<comment type="caution">
    <text evidence="2">The sequence shown here is derived from an EMBL/GenBank/DDBJ whole genome shotgun (WGS) entry which is preliminary data.</text>
</comment>
<evidence type="ECO:0000313" key="2">
    <source>
        <dbReference type="EMBL" id="RKN59983.1"/>
    </source>
</evidence>
<keyword evidence="1" id="KW-1133">Transmembrane helix</keyword>
<feature type="transmembrane region" description="Helical" evidence="1">
    <location>
        <begin position="375"/>
        <end position="394"/>
    </location>
</feature>
<evidence type="ECO:0000313" key="3">
    <source>
        <dbReference type="Proteomes" id="UP000270343"/>
    </source>
</evidence>
<feature type="transmembrane region" description="Helical" evidence="1">
    <location>
        <begin position="279"/>
        <end position="299"/>
    </location>
</feature>
<evidence type="ECO:0000256" key="1">
    <source>
        <dbReference type="SAM" id="Phobius"/>
    </source>
</evidence>
<reference evidence="2 3" key="1">
    <citation type="journal article" date="2015" name="Antonie Van Leeuwenhoek">
        <title>Streptomyces klenkii sp. nov., isolated from deep marine sediment.</title>
        <authorList>
            <person name="Veyisoglu A."/>
            <person name="Sahin N."/>
        </authorList>
    </citation>
    <scope>NUCLEOTIDE SEQUENCE [LARGE SCALE GENOMIC DNA]</scope>
    <source>
        <strain evidence="2 3">KCTC 29202</strain>
    </source>
</reference>